<reference evidence="3" key="1">
    <citation type="journal article" date="2019" name="Int. J. Syst. Evol. Microbiol.">
        <title>The Global Catalogue of Microorganisms (GCM) 10K type strain sequencing project: providing services to taxonomists for standard genome sequencing and annotation.</title>
        <authorList>
            <consortium name="The Broad Institute Genomics Platform"/>
            <consortium name="The Broad Institute Genome Sequencing Center for Infectious Disease"/>
            <person name="Wu L."/>
            <person name="Ma J."/>
        </authorList>
    </citation>
    <scope>NUCLEOTIDE SEQUENCE [LARGE SCALE GENOMIC DNA]</scope>
    <source>
        <strain evidence="3">JCM 17388</strain>
    </source>
</reference>
<keyword evidence="3" id="KW-1185">Reference proteome</keyword>
<gene>
    <name evidence="2" type="ORF">GCM10022252_76370</name>
</gene>
<dbReference type="Proteomes" id="UP001501251">
    <property type="component" value="Unassembled WGS sequence"/>
</dbReference>
<name>A0ABP8BL91_9ACTN</name>
<evidence type="ECO:0000313" key="3">
    <source>
        <dbReference type="Proteomes" id="UP001501251"/>
    </source>
</evidence>
<feature type="compositionally biased region" description="Basic and acidic residues" evidence="1">
    <location>
        <begin position="148"/>
        <end position="160"/>
    </location>
</feature>
<evidence type="ECO:0000313" key="2">
    <source>
        <dbReference type="EMBL" id="GAA4209608.1"/>
    </source>
</evidence>
<dbReference type="Pfam" id="PF12083">
    <property type="entry name" value="DUF3560"/>
    <property type="match status" value="1"/>
</dbReference>
<evidence type="ECO:0008006" key="4">
    <source>
        <dbReference type="Google" id="ProtNLM"/>
    </source>
</evidence>
<sequence>MLTVHTSPRQGIIVLGTTRADRRALGNRKNGGAGLRWSDHIEHGDEVGAWFVPHSQGKHNSRNRARAQEIATHLRGLGYQVAEETSDETRDVAEAEADRAERADDRADRFAQYGRNAANRATSRRRASDAAVEGIPAGQPVMSRHHRNALDRSHTNMRAAIDEDRRSAYWGSRAKAAARLQEHRLDPGTTQRRIKKLTADHRRTQRALDGVNHHGHPTTNGPATGEHRERLLFELGELANHLAYWEDLITQAQADGVKIWGPADFTKGDFALRDGHWVEVIRVNLKSLTMPALVATAGRLYTRKEDSPYSWTDPLPYDKVQGRLSAAEAAEKYPPTTAP</sequence>
<evidence type="ECO:0000256" key="1">
    <source>
        <dbReference type="SAM" id="MobiDB-lite"/>
    </source>
</evidence>
<proteinExistence type="predicted"/>
<dbReference type="EMBL" id="BAABAQ010000020">
    <property type="protein sequence ID" value="GAA4209608.1"/>
    <property type="molecule type" value="Genomic_DNA"/>
</dbReference>
<feature type="compositionally biased region" description="Basic and acidic residues" evidence="1">
    <location>
        <begin position="87"/>
        <end position="109"/>
    </location>
</feature>
<feature type="region of interest" description="Disordered" evidence="1">
    <location>
        <begin position="83"/>
        <end position="160"/>
    </location>
</feature>
<comment type="caution">
    <text evidence="2">The sequence shown here is derived from an EMBL/GenBank/DDBJ whole genome shotgun (WGS) entry which is preliminary data.</text>
</comment>
<organism evidence="2 3">
    <name type="scientific">Streptosporangium oxazolinicum</name>
    <dbReference type="NCBI Taxonomy" id="909287"/>
    <lineage>
        <taxon>Bacteria</taxon>
        <taxon>Bacillati</taxon>
        <taxon>Actinomycetota</taxon>
        <taxon>Actinomycetes</taxon>
        <taxon>Streptosporangiales</taxon>
        <taxon>Streptosporangiaceae</taxon>
        <taxon>Streptosporangium</taxon>
    </lineage>
</organism>
<protein>
    <recommendedName>
        <fullName evidence="4">DUF3560 domain-containing protein</fullName>
    </recommendedName>
</protein>
<accession>A0ABP8BL91</accession>
<dbReference type="InterPro" id="IPR021944">
    <property type="entry name" value="DUF3560"/>
</dbReference>
<dbReference type="RefSeq" id="WP_344923221.1">
    <property type="nucleotide sequence ID" value="NZ_BAABAQ010000020.1"/>
</dbReference>